<dbReference type="PANTHER" id="PTHR45982:SF1">
    <property type="entry name" value="REGULATOR OF CHROMOSOME CONDENSATION"/>
    <property type="match status" value="1"/>
</dbReference>
<evidence type="ECO:0000313" key="3">
    <source>
        <dbReference type="Proteomes" id="UP000664521"/>
    </source>
</evidence>
<dbReference type="AlphaFoldDB" id="A0A8H3EUR1"/>
<protein>
    <submittedName>
        <fullName evidence="2">Uncharacterized protein</fullName>
    </submittedName>
</protein>
<dbReference type="Proteomes" id="UP000664521">
    <property type="component" value="Unassembled WGS sequence"/>
</dbReference>
<reference evidence="2" key="1">
    <citation type="submission" date="2021-03" db="EMBL/GenBank/DDBJ databases">
        <authorList>
            <person name="Tagirdzhanova G."/>
        </authorList>
    </citation>
    <scope>NUCLEOTIDE SEQUENCE</scope>
</reference>
<dbReference type="InterPro" id="IPR051553">
    <property type="entry name" value="Ran_GTPase-activating"/>
</dbReference>
<organism evidence="2 3">
    <name type="scientific">Heterodermia speciosa</name>
    <dbReference type="NCBI Taxonomy" id="116794"/>
    <lineage>
        <taxon>Eukaryota</taxon>
        <taxon>Fungi</taxon>
        <taxon>Dikarya</taxon>
        <taxon>Ascomycota</taxon>
        <taxon>Pezizomycotina</taxon>
        <taxon>Lecanoromycetes</taxon>
        <taxon>OSLEUM clade</taxon>
        <taxon>Lecanoromycetidae</taxon>
        <taxon>Caliciales</taxon>
        <taxon>Physciaceae</taxon>
        <taxon>Heterodermia</taxon>
    </lineage>
</organism>
<proteinExistence type="predicted"/>
<keyword evidence="3" id="KW-1185">Reference proteome</keyword>
<feature type="compositionally biased region" description="Acidic residues" evidence="1">
    <location>
        <begin position="163"/>
        <end position="173"/>
    </location>
</feature>
<feature type="region of interest" description="Disordered" evidence="1">
    <location>
        <begin position="133"/>
        <end position="200"/>
    </location>
</feature>
<dbReference type="EMBL" id="CAJPDS010000011">
    <property type="protein sequence ID" value="CAF9912063.1"/>
    <property type="molecule type" value="Genomic_DNA"/>
</dbReference>
<accession>A0A8H3EUR1</accession>
<evidence type="ECO:0000313" key="2">
    <source>
        <dbReference type="EMBL" id="CAF9912063.1"/>
    </source>
</evidence>
<dbReference type="InterPro" id="IPR009091">
    <property type="entry name" value="RCC1/BLIP-II"/>
</dbReference>
<dbReference type="PANTHER" id="PTHR45982">
    <property type="entry name" value="REGULATOR OF CHROMOSOME CONDENSATION"/>
    <property type="match status" value="1"/>
</dbReference>
<gene>
    <name evidence="2" type="ORF">HETSPECPRED_000816</name>
</gene>
<dbReference type="Gene3D" id="2.130.10.30">
    <property type="entry name" value="Regulator of chromosome condensation 1/beta-lactamase-inhibitor protein II"/>
    <property type="match status" value="1"/>
</dbReference>
<name>A0A8H3EUR1_9LECA</name>
<dbReference type="SUPFAM" id="SSF50985">
    <property type="entry name" value="RCC1/BLIP-II"/>
    <property type="match status" value="1"/>
</dbReference>
<comment type="caution">
    <text evidence="2">The sequence shown here is derived from an EMBL/GenBank/DDBJ whole genome shotgun (WGS) entry which is preliminary data.</text>
</comment>
<dbReference type="OrthoDB" id="5370059at2759"/>
<evidence type="ECO:0000256" key="1">
    <source>
        <dbReference type="SAM" id="MobiDB-lite"/>
    </source>
</evidence>
<sequence length="368" mass="40913">MIKTDVGDEMLFLDLFGKLWYLPSPYARGNFGLTTLRKETMAPGNEILFIASGLSKGKINVVTRSRPRTVLTFGSSGNSFLPLLEWYSKNSTEYLVGSLDLPAPIKGIVANYQYMTVLTEDDEVFTWSSLSDTVSTPLKSRTPPKKRSLSAMSENYKVPSPPEDGEEEEEDGPDMSGLLDDFFPATPKQETPPQEAPRYSKVPLPPTTKISANFFVTAAVARERLYLWCTPEAKDYCKNFPTIPSLSDASLPRLQDIVNEDGKPYAITDVSVGKSHIIALSADGSIFSIGRGWYGELGIGPRYFDLRVEEKDGCSYDQEDAVEFAETWQRMETEGVLKEDMEWVGVMAGEQTSFALARKRGDGLKKAR</sequence>